<comment type="caution">
    <text evidence="1">The sequence shown here is derived from an EMBL/GenBank/DDBJ whole genome shotgun (WGS) entry which is preliminary data.</text>
</comment>
<keyword evidence="2" id="KW-1185">Reference proteome</keyword>
<dbReference type="Proteomes" id="UP000297597">
    <property type="component" value="Unassembled WGS sequence"/>
</dbReference>
<proteinExistence type="predicted"/>
<protein>
    <submittedName>
        <fullName evidence="1">Uncharacterized protein</fullName>
    </submittedName>
</protein>
<evidence type="ECO:0000313" key="2">
    <source>
        <dbReference type="Proteomes" id="UP000297597"/>
    </source>
</evidence>
<dbReference type="EMBL" id="QFFZ01000010">
    <property type="protein sequence ID" value="TEB11896.1"/>
    <property type="molecule type" value="Genomic_DNA"/>
</dbReference>
<evidence type="ECO:0000313" key="1">
    <source>
        <dbReference type="EMBL" id="TEB11896.1"/>
    </source>
</evidence>
<accession>A0A4Y7RT18</accession>
<gene>
    <name evidence="1" type="ORF">Pmgp_01263</name>
</gene>
<name>A0A4Y7RT18_9FIRM</name>
<organism evidence="1 2">
    <name type="scientific">Pelotomaculum propionicicum</name>
    <dbReference type="NCBI Taxonomy" id="258475"/>
    <lineage>
        <taxon>Bacteria</taxon>
        <taxon>Bacillati</taxon>
        <taxon>Bacillota</taxon>
        <taxon>Clostridia</taxon>
        <taxon>Eubacteriales</taxon>
        <taxon>Desulfotomaculaceae</taxon>
        <taxon>Pelotomaculum</taxon>
    </lineage>
</organism>
<sequence>MLKQTADSVDAAVEVVLNFVEVAFVFIGNLRRNVALGNTVDIFSRHVKRSDDSVHGVVDTSQDLAPDALRPVGVSPLVQFPFAAGADYHAYFVNQNMNHANAGVKVVLDYVEVTFVLIRNLRRRVAFGDAVHIFRRHVERPDNPIHGVVNAPQDLAPDTLRPVGVGPLVQFPFAAGADYHAYFVNQRVNSANQRVQVVLYFIKVALVLVRNFRRRVAFGDPVDIFRRHVQRPDNRVQHLVDTVHQVFVIPAGGHIGAG</sequence>
<reference evidence="1 2" key="1">
    <citation type="journal article" date="2018" name="Environ. Microbiol.">
        <title>Novel energy conservation strategies and behaviour of Pelotomaculum schinkii driving syntrophic propionate catabolism.</title>
        <authorList>
            <person name="Hidalgo-Ahumada C.A.P."/>
            <person name="Nobu M.K."/>
            <person name="Narihiro T."/>
            <person name="Tamaki H."/>
            <person name="Liu W.T."/>
            <person name="Kamagata Y."/>
            <person name="Stams A.J.M."/>
            <person name="Imachi H."/>
            <person name="Sousa D.Z."/>
        </authorList>
    </citation>
    <scope>NUCLEOTIDE SEQUENCE [LARGE SCALE GENOMIC DNA]</scope>
    <source>
        <strain evidence="1 2">MGP</strain>
    </source>
</reference>
<dbReference type="AlphaFoldDB" id="A0A4Y7RT18"/>